<protein>
    <recommendedName>
        <fullName evidence="2">HPS5-like beta-propeller domain-containing protein</fullName>
    </recommendedName>
</protein>
<organism evidence="3 4">
    <name type="scientific">Temnothorax longispinosus</name>
    <dbReference type="NCBI Taxonomy" id="300112"/>
    <lineage>
        <taxon>Eukaryota</taxon>
        <taxon>Metazoa</taxon>
        <taxon>Ecdysozoa</taxon>
        <taxon>Arthropoda</taxon>
        <taxon>Hexapoda</taxon>
        <taxon>Insecta</taxon>
        <taxon>Pterygota</taxon>
        <taxon>Neoptera</taxon>
        <taxon>Endopterygota</taxon>
        <taxon>Hymenoptera</taxon>
        <taxon>Apocrita</taxon>
        <taxon>Aculeata</taxon>
        <taxon>Formicoidea</taxon>
        <taxon>Formicidae</taxon>
        <taxon>Myrmicinae</taxon>
        <taxon>Temnothorax</taxon>
    </lineage>
</organism>
<dbReference type="PANTHER" id="PTHR23287:SF16">
    <property type="entry name" value="TECTONIN BETA-PROPELLER REPEAT-CONTAINING PROTEIN 2"/>
    <property type="match status" value="1"/>
</dbReference>
<accession>A0A4S2KSR8</accession>
<reference evidence="3 4" key="1">
    <citation type="journal article" date="2019" name="Philos. Trans. R. Soc. Lond., B, Biol. Sci.">
        <title>Ant behaviour and brain gene expression of defending hosts depend on the ecological success of the intruding social parasite.</title>
        <authorList>
            <person name="Kaur R."/>
            <person name="Stoldt M."/>
            <person name="Jongepier E."/>
            <person name="Feldmeyer B."/>
            <person name="Menzel F."/>
            <person name="Bornberg-Bauer E."/>
            <person name="Foitzik S."/>
        </authorList>
    </citation>
    <scope>NUCLEOTIDE SEQUENCE [LARGE SCALE GENOMIC DNA]</scope>
    <source>
        <tissue evidence="3">Whole body</tissue>
    </source>
</reference>
<dbReference type="Gene3D" id="2.130.10.10">
    <property type="entry name" value="YVTN repeat-like/Quinoprotein amine dehydrogenase"/>
    <property type="match status" value="1"/>
</dbReference>
<dbReference type="Proteomes" id="UP000310200">
    <property type="component" value="Unassembled WGS sequence"/>
</dbReference>
<feature type="region of interest" description="Disordered" evidence="1">
    <location>
        <begin position="634"/>
        <end position="658"/>
    </location>
</feature>
<dbReference type="InterPro" id="IPR036322">
    <property type="entry name" value="WD40_repeat_dom_sf"/>
</dbReference>
<comment type="caution">
    <text evidence="3">The sequence shown here is derived from an EMBL/GenBank/DDBJ whole genome shotgun (WGS) entry which is preliminary data.</text>
</comment>
<name>A0A4S2KSR8_9HYME</name>
<feature type="region of interest" description="Disordered" evidence="1">
    <location>
        <begin position="506"/>
        <end position="537"/>
    </location>
</feature>
<sequence length="749" mass="84001">MTTPMCEDGGPLREWAPLAVLLQQIPAKIQNGIFTQDISFTCIDALTEFIAIGTNHGLVYWYNREKQDLQRLRCENVNSKITSVQVISTVDYMVAAGNEHGVVTVFQIPKNPPDSLPNSLKPKQKKQVERYSISGLHNTAVTAVEWSKNGMKLFSGDKDGLVVLTEIDFYMHLSKSSKLLNEKYSVVQLSYQQGLLIVSTTLRTILVNRNENGKVIQVGQKERKTLGKLGAVFGSRQNYVQEPVIYASRPGLRLWQADKAGTVLKTLIFKDAVRSGHTEVTLLNPAPEGSRKNRGEPSFGIVLPFCDDLLVTYCDDVVYVVNPNTIAITSIINDLRRVTDVACTKDEIFILEGERNILRIAYYPENDIFTEETRNTLDPLSSFAEYSKPVANGILELTSKLKESSIVPAIPFPKINPTNIIQSVGIVPIVTIGTDDNAIINAEEAVEVPPIVPIDLNTQLVTDINAIPEYNNSNRIRNAEDVKSNDRREIFQRIGQQEFEDVVFTPERKQRKSRNKITNGSESVTMPDGNTDHLSSSLSTDHVNANKTMTTHSSLMQLSLDDDFILKSDRDLETIQRDVENKEKLLADVLDFDLSKYMTSSRIDRDDSSMSNRIDTITCINCNVHSNNVVNGEEPIANEENENVEQSDYTGTESGEEDVSYRTELKLLEDLEECRKTLLQSKLNDAPLVGNSFVDIRQKAPTNRDELEYQFNALAKECATKECVTKESAVLEEEEDWVLVKDDIPSVMF</sequence>
<dbReference type="InterPro" id="IPR056499">
    <property type="entry name" value="Beta-prop_HPS5-like"/>
</dbReference>
<dbReference type="STRING" id="300112.A0A4S2KSR8"/>
<dbReference type="AlphaFoldDB" id="A0A4S2KSR8"/>
<keyword evidence="4" id="KW-1185">Reference proteome</keyword>
<evidence type="ECO:0000313" key="4">
    <source>
        <dbReference type="Proteomes" id="UP000310200"/>
    </source>
</evidence>
<dbReference type="GO" id="GO:0032527">
    <property type="term" value="P:protein exit from endoplasmic reticulum"/>
    <property type="evidence" value="ECO:0007669"/>
    <property type="project" value="TreeGrafter"/>
</dbReference>
<dbReference type="Pfam" id="PF23756">
    <property type="entry name" value="Beta-prop_HPS5"/>
    <property type="match status" value="1"/>
</dbReference>
<dbReference type="PANTHER" id="PTHR23287">
    <property type="entry name" value="RUBY-EYE2-LIKE PROTEIN"/>
    <property type="match status" value="1"/>
</dbReference>
<feature type="compositionally biased region" description="Acidic residues" evidence="1">
    <location>
        <begin position="636"/>
        <end position="645"/>
    </location>
</feature>
<gene>
    <name evidence="3" type="ORF">DBV15_00657</name>
</gene>
<dbReference type="GO" id="GO:0005737">
    <property type="term" value="C:cytoplasm"/>
    <property type="evidence" value="ECO:0007669"/>
    <property type="project" value="GOC"/>
</dbReference>
<evidence type="ECO:0000313" key="3">
    <source>
        <dbReference type="EMBL" id="TGZ51057.1"/>
    </source>
</evidence>
<dbReference type="SUPFAM" id="SSF50978">
    <property type="entry name" value="WD40 repeat-like"/>
    <property type="match status" value="1"/>
</dbReference>
<evidence type="ECO:0000259" key="2">
    <source>
        <dbReference type="Pfam" id="PF23756"/>
    </source>
</evidence>
<dbReference type="EMBL" id="QBLH01001803">
    <property type="protein sequence ID" value="TGZ51057.1"/>
    <property type="molecule type" value="Genomic_DNA"/>
</dbReference>
<proteinExistence type="predicted"/>
<dbReference type="InterPro" id="IPR015943">
    <property type="entry name" value="WD40/YVTN_repeat-like_dom_sf"/>
</dbReference>
<feature type="domain" description="HPS5-like beta-propeller" evidence="2">
    <location>
        <begin position="35"/>
        <end position="351"/>
    </location>
</feature>
<evidence type="ECO:0000256" key="1">
    <source>
        <dbReference type="SAM" id="MobiDB-lite"/>
    </source>
</evidence>